<reference evidence="6" key="1">
    <citation type="submission" date="2021-04" db="EMBL/GenBank/DDBJ databases">
        <authorList>
            <consortium name="Wellcome Sanger Institute Data Sharing"/>
        </authorList>
    </citation>
    <scope>NUCLEOTIDE SEQUENCE [LARGE SCALE GENOMIC DNA]</scope>
</reference>
<dbReference type="PROSITE" id="PS50211">
    <property type="entry name" value="DENN"/>
    <property type="match status" value="1"/>
</dbReference>
<dbReference type="InterPro" id="IPR043153">
    <property type="entry name" value="DENN_C"/>
</dbReference>
<evidence type="ECO:0000313" key="6">
    <source>
        <dbReference type="Ensembl" id="ENSSAUP00010052450.1"/>
    </source>
</evidence>
<evidence type="ECO:0000256" key="3">
    <source>
        <dbReference type="ARBA" id="ARBA00023329"/>
    </source>
</evidence>
<dbReference type="GO" id="GO:0005829">
    <property type="term" value="C:cytosol"/>
    <property type="evidence" value="ECO:0007669"/>
    <property type="project" value="TreeGrafter"/>
</dbReference>
<reference evidence="6" key="2">
    <citation type="submission" date="2025-08" db="UniProtKB">
        <authorList>
            <consortium name="Ensembl"/>
        </authorList>
    </citation>
    <scope>IDENTIFICATION</scope>
</reference>
<comment type="subcellular location">
    <subcellularLocation>
        <location evidence="1">Cytoplasmic vesicle</location>
        <location evidence="1">Clathrin-coated vesicle</location>
    </subcellularLocation>
</comment>
<dbReference type="InterPro" id="IPR037516">
    <property type="entry name" value="Tripartite_DENN"/>
</dbReference>
<dbReference type="GO" id="GO:0005085">
    <property type="term" value="F:guanyl-nucleotide exchange factor activity"/>
    <property type="evidence" value="ECO:0007669"/>
    <property type="project" value="UniProtKB-KW"/>
</dbReference>
<feature type="domain" description="UDENN" evidence="5">
    <location>
        <begin position="1"/>
        <end position="361"/>
    </location>
</feature>
<dbReference type="Gene3D" id="3.40.50.11500">
    <property type="match status" value="1"/>
</dbReference>
<dbReference type="GO" id="GO:0006897">
    <property type="term" value="P:endocytosis"/>
    <property type="evidence" value="ECO:0007669"/>
    <property type="project" value="TreeGrafter"/>
</dbReference>
<gene>
    <name evidence="6" type="primary">DENND1A</name>
    <name evidence="6" type="synonym">dennd1a</name>
</gene>
<dbReference type="GeneTree" id="ENSGT00940000156261"/>
<dbReference type="PANTHER" id="PTHR13196:SF22">
    <property type="entry name" value="DENN DOMAIN-CONTAINING PROTEIN 1A"/>
    <property type="match status" value="1"/>
</dbReference>
<dbReference type="GO" id="GO:1901981">
    <property type="term" value="F:phosphatidylinositol phosphate binding"/>
    <property type="evidence" value="ECO:0007669"/>
    <property type="project" value="TreeGrafter"/>
</dbReference>
<evidence type="ECO:0000256" key="2">
    <source>
        <dbReference type="ARBA" id="ARBA00022658"/>
    </source>
</evidence>
<protein>
    <submittedName>
        <fullName evidence="6">DENN domain containing 1A</fullName>
    </submittedName>
</protein>
<dbReference type="GO" id="GO:0032456">
    <property type="term" value="P:endocytic recycling"/>
    <property type="evidence" value="ECO:0007669"/>
    <property type="project" value="TreeGrafter"/>
</dbReference>
<dbReference type="Proteomes" id="UP000472265">
    <property type="component" value="Chromosome 12"/>
</dbReference>
<dbReference type="Pfam" id="PF02141">
    <property type="entry name" value="DENN"/>
    <property type="match status" value="1"/>
</dbReference>
<evidence type="ECO:0000313" key="7">
    <source>
        <dbReference type="Proteomes" id="UP000472265"/>
    </source>
</evidence>
<keyword evidence="7" id="KW-1185">Reference proteome</keyword>
<dbReference type="Ensembl" id="ENSSAUT00010055143.1">
    <property type="protein sequence ID" value="ENSSAUP00010052450.1"/>
    <property type="gene ID" value="ENSSAUG00010021584.1"/>
</dbReference>
<evidence type="ECO:0000256" key="4">
    <source>
        <dbReference type="SAM" id="MobiDB-lite"/>
    </source>
</evidence>
<dbReference type="FunFam" id="3.30.450.200:FF:000003">
    <property type="entry name" value="DENN domain containing 1A"/>
    <property type="match status" value="1"/>
</dbReference>
<name>A0A671XN25_SPAAU</name>
<dbReference type="SMART" id="SM00801">
    <property type="entry name" value="dDENN"/>
    <property type="match status" value="1"/>
</dbReference>
<dbReference type="AlphaFoldDB" id="A0A671XN25"/>
<dbReference type="PANTHER" id="PTHR13196">
    <property type="entry name" value="DENN DOMAIN-CONTAINING"/>
    <property type="match status" value="1"/>
</dbReference>
<feature type="compositionally biased region" description="Polar residues" evidence="4">
    <location>
        <begin position="711"/>
        <end position="720"/>
    </location>
</feature>
<dbReference type="SMART" id="SM00799">
    <property type="entry name" value="DENN"/>
    <property type="match status" value="1"/>
</dbReference>
<evidence type="ECO:0000256" key="1">
    <source>
        <dbReference type="ARBA" id="ARBA00004132"/>
    </source>
</evidence>
<proteinExistence type="predicted"/>
<dbReference type="Gene3D" id="3.30.450.200">
    <property type="match status" value="1"/>
</dbReference>
<dbReference type="GO" id="GO:0030136">
    <property type="term" value="C:clathrin-coated vesicle"/>
    <property type="evidence" value="ECO:0007669"/>
    <property type="project" value="UniProtKB-SubCell"/>
</dbReference>
<evidence type="ECO:0000259" key="5">
    <source>
        <dbReference type="PROSITE" id="PS50211"/>
    </source>
</evidence>
<accession>A0A671XN25</accession>
<dbReference type="InterPro" id="IPR005112">
    <property type="entry name" value="dDENN_dom"/>
</dbReference>
<dbReference type="InterPro" id="IPR040032">
    <property type="entry name" value="DENND1A/B/C"/>
</dbReference>
<feature type="region of interest" description="Disordered" evidence="4">
    <location>
        <begin position="864"/>
        <end position="909"/>
    </location>
</feature>
<dbReference type="Gene3D" id="6.10.140.1000">
    <property type="match status" value="1"/>
</dbReference>
<sequence>MKNRSKDKSVAFMFLFSVILHDPESAVNFRKFCLFQSGLLTLRKHLTVNQVGQNFTFVLTDIESKQRFGFCRLSSGAHTCYCILSYLPWFEVFYKLLNILADYTIKGQESQWQELLVSLHTLPIPEPGVPVHLGVHSFFTVPDTGELPSIPESRNLTEYFVAVDVNNMLHLYASMLYERRILICCSKLSTLTACVHGSAAMMYPMHWQHVYIPVLPQHLLDYCCAPMPYLIGVHSSLMEKVRGLALDDVVVLNVDTNTLETPYDDLQSLPNDVVSSLKSRLKKVSTTTGDGVARAFLKSQAALFGSYRNALQIESGEPITFSEEAFVNHRSSAMRQFLLNAIQLQLFKQFIDGRLDLLNSGEGFSDIFEDEINMGEYAGESAVMFCVLATKKKGGGAIFNTVKTKANPAMKNVYKFVSKFLSSVGLRNWKINHFKKAFILRCFCLCGRLRTIRRYVARPPMLLKRPSSNVSLESSVDQPQPYRSLKEVELMEGDDPGFGAESHTAPPSPVNEKFSNINLLGDIFGCQDEPDSQPMTLAKSLEDLRTPKDSEELQPKFTYQVRDLGEHSRTLPGLKLSNPYNKLWSIGQEETAQPVCVPLTCDRPPSVQLHVQTEFHSPSHESSGQGLDPLDPSTPGNITIPRPHGRKTPELGSVLAPPVARSKQAGIGEGGTTSGGQEFRQALSRTTDGDLLKTTEDSIDLISLLDPLKGSAQTSSTSLSDGVDIGMQSSTSKTTQPSKSYPQGLPPFPLHPNISLNPFAQSLHHTSPQMHYSPTVSGNPFSAVYGPPPGSYLHTTAQQQSFSTLPGLYRQHSPGSSALPPSYGLLQSAFPPSVTSLPASSASNHALSSLADLASVPSTSTNKLAKPFGADRDSQTTPDPFGDLLTMAKPTTPPKKKVDDLRRRWETFD</sequence>
<feature type="compositionally biased region" description="Low complexity" evidence="4">
    <location>
        <begin position="728"/>
        <end position="740"/>
    </location>
</feature>
<feature type="compositionally biased region" description="Basic and acidic residues" evidence="4">
    <location>
        <begin position="896"/>
        <end position="909"/>
    </location>
</feature>
<keyword evidence="3" id="KW-0968">Cytoplasmic vesicle</keyword>
<dbReference type="Pfam" id="PF03455">
    <property type="entry name" value="dDENN"/>
    <property type="match status" value="1"/>
</dbReference>
<feature type="region of interest" description="Disordered" evidence="4">
    <location>
        <begin position="613"/>
        <end position="679"/>
    </location>
</feature>
<organism evidence="6 7">
    <name type="scientific">Sparus aurata</name>
    <name type="common">Gilthead sea bream</name>
    <dbReference type="NCBI Taxonomy" id="8175"/>
    <lineage>
        <taxon>Eukaryota</taxon>
        <taxon>Metazoa</taxon>
        <taxon>Chordata</taxon>
        <taxon>Craniata</taxon>
        <taxon>Vertebrata</taxon>
        <taxon>Euteleostomi</taxon>
        <taxon>Actinopterygii</taxon>
        <taxon>Neopterygii</taxon>
        <taxon>Teleostei</taxon>
        <taxon>Neoteleostei</taxon>
        <taxon>Acanthomorphata</taxon>
        <taxon>Eupercaria</taxon>
        <taxon>Spariformes</taxon>
        <taxon>Sparidae</taxon>
        <taxon>Sparus</taxon>
    </lineage>
</organism>
<dbReference type="FunFam" id="3.40.50.11500:FF:000001">
    <property type="entry name" value="Putative DENN domain-containing protein 1A"/>
    <property type="match status" value="1"/>
</dbReference>
<keyword evidence="2" id="KW-0344">Guanine-nucleotide releasing factor</keyword>
<dbReference type="InterPro" id="IPR001194">
    <property type="entry name" value="cDENN_dom"/>
</dbReference>
<reference evidence="6" key="3">
    <citation type="submission" date="2025-09" db="UniProtKB">
        <authorList>
            <consortium name="Ensembl"/>
        </authorList>
    </citation>
    <scope>IDENTIFICATION</scope>
</reference>
<feature type="compositionally biased region" description="Polar residues" evidence="4">
    <location>
        <begin position="613"/>
        <end position="625"/>
    </location>
</feature>
<feature type="region of interest" description="Disordered" evidence="4">
    <location>
        <begin position="709"/>
        <end position="745"/>
    </location>
</feature>